<evidence type="ECO:0000313" key="2">
    <source>
        <dbReference type="EMBL" id="SAL86871.1"/>
    </source>
</evidence>
<dbReference type="EMBL" id="FCOL02000279">
    <property type="protein sequence ID" value="SAL86871.1"/>
    <property type="molecule type" value="Genomic_DNA"/>
</dbReference>
<feature type="compositionally biased region" description="Polar residues" evidence="1">
    <location>
        <begin position="27"/>
        <end position="37"/>
    </location>
</feature>
<dbReference type="AlphaFoldDB" id="A0A158L2K4"/>
<evidence type="ECO:0000313" key="3">
    <source>
        <dbReference type="Proteomes" id="UP000054925"/>
    </source>
</evidence>
<name>A0A158L2K4_9BURK</name>
<dbReference type="Proteomes" id="UP000054925">
    <property type="component" value="Unassembled WGS sequence"/>
</dbReference>
<accession>A0A158L2K4</accession>
<protein>
    <submittedName>
        <fullName evidence="2">Uncharacterized protein</fullName>
    </submittedName>
</protein>
<evidence type="ECO:0000256" key="1">
    <source>
        <dbReference type="SAM" id="MobiDB-lite"/>
    </source>
</evidence>
<gene>
    <name evidence="2" type="ORF">AWB67_07298</name>
</gene>
<organism evidence="2 3">
    <name type="scientific">Caballeronia terrestris</name>
    <dbReference type="NCBI Taxonomy" id="1226301"/>
    <lineage>
        <taxon>Bacteria</taxon>
        <taxon>Pseudomonadati</taxon>
        <taxon>Pseudomonadota</taxon>
        <taxon>Betaproteobacteria</taxon>
        <taxon>Burkholderiales</taxon>
        <taxon>Burkholderiaceae</taxon>
        <taxon>Caballeronia</taxon>
    </lineage>
</organism>
<keyword evidence="3" id="KW-1185">Reference proteome</keyword>
<comment type="caution">
    <text evidence="2">The sequence shown here is derived from an EMBL/GenBank/DDBJ whole genome shotgun (WGS) entry which is preliminary data.</text>
</comment>
<feature type="region of interest" description="Disordered" evidence="1">
    <location>
        <begin position="17"/>
        <end position="37"/>
    </location>
</feature>
<sequence>MTNDLAQEAKVDAQQIAGEARKDLGTPRTTQRMLQTM</sequence>
<reference evidence="2" key="1">
    <citation type="submission" date="2016-01" db="EMBL/GenBank/DDBJ databases">
        <authorList>
            <person name="Peeters C."/>
        </authorList>
    </citation>
    <scope>NUCLEOTIDE SEQUENCE [LARGE SCALE GENOMIC DNA]</scope>
    <source>
        <strain evidence="2">LMG 22937</strain>
    </source>
</reference>
<proteinExistence type="predicted"/>